<protein>
    <submittedName>
        <fullName evidence="4">Putative membrane exported protein</fullName>
    </submittedName>
</protein>
<reference evidence="4" key="1">
    <citation type="journal article" date="2009" name="Biochem. Biophys. Res. Commun.">
        <title>Isolation and biochemical characterization of two lipases from a metagenomic library of China Holstein cow rumen.</title>
        <authorList>
            <person name="Liu K."/>
            <person name="Wang J."/>
            <person name="Bu D."/>
            <person name="Zhao S."/>
            <person name="McSweeney C."/>
            <person name="Yu P."/>
            <person name="Li D."/>
        </authorList>
    </citation>
    <scope>NUCLEOTIDE SEQUENCE</scope>
</reference>
<organism evidence="4">
    <name type="scientific">uncultured bacterium Rlip1</name>
    <dbReference type="NCBI Taxonomy" id="581114"/>
    <lineage>
        <taxon>Bacteria</taxon>
        <taxon>environmental samples</taxon>
    </lineage>
</organism>
<dbReference type="EMBL" id="FJ529693">
    <property type="protein sequence ID" value="ACM91086.1"/>
    <property type="molecule type" value="Genomic_DNA"/>
</dbReference>
<accession>C0K056</accession>
<name>C0K056_9BACT</name>
<feature type="region of interest" description="Disordered" evidence="1">
    <location>
        <begin position="314"/>
        <end position="341"/>
    </location>
</feature>
<keyword evidence="2" id="KW-0472">Membrane</keyword>
<feature type="compositionally biased region" description="Polar residues" evidence="1">
    <location>
        <begin position="314"/>
        <end position="332"/>
    </location>
</feature>
<evidence type="ECO:0000256" key="2">
    <source>
        <dbReference type="SAM" id="Phobius"/>
    </source>
</evidence>
<sequence length="341" mass="38490">MKKYVLFLIFALLATANLKAQNVEVEGKVNSTDVQVGKPFTLDLSLKVPYGWFVEWNDFAIDTLSEQIDIIKRGNVERTADADSNVIVRQQLTLMTFDTGQIQLPAVGLTYAQSFDDPNRLLAYTDPIDLYSTTITVDTTLAYKPIVEPIAAPIRMKEVFPWILAVLLAALLGLGIWLFVKRRKVHVDEEGNIVRGPVIPPYDKAVDDLKRLREEKMWQSGKVKEYFSSLTDIAREYIEGQFGVNAVEMTTDDILEEIKPLHFSKETYNKLKDTMEVADLVKFAKYSASTLESDTALSSMTEFVNESYAHYQKTMSPSASPQTETDCETQSATKKEEVKNV</sequence>
<keyword evidence="2" id="KW-0812">Transmembrane</keyword>
<dbReference type="AlphaFoldDB" id="C0K056"/>
<feature type="chain" id="PRO_5002898253" evidence="3">
    <location>
        <begin position="21"/>
        <end position="341"/>
    </location>
</feature>
<feature type="transmembrane region" description="Helical" evidence="2">
    <location>
        <begin position="159"/>
        <end position="180"/>
    </location>
</feature>
<keyword evidence="3" id="KW-0732">Signal</keyword>
<feature type="signal peptide" evidence="3">
    <location>
        <begin position="1"/>
        <end position="20"/>
    </location>
</feature>
<evidence type="ECO:0000256" key="3">
    <source>
        <dbReference type="SAM" id="SignalP"/>
    </source>
</evidence>
<proteinExistence type="predicted"/>
<evidence type="ECO:0000313" key="4">
    <source>
        <dbReference type="EMBL" id="ACM91086.1"/>
    </source>
</evidence>
<evidence type="ECO:0000256" key="1">
    <source>
        <dbReference type="SAM" id="MobiDB-lite"/>
    </source>
</evidence>
<keyword evidence="2" id="KW-1133">Transmembrane helix</keyword>